<dbReference type="Pfam" id="PF05036">
    <property type="entry name" value="SPOR"/>
    <property type="match status" value="1"/>
</dbReference>
<dbReference type="RefSeq" id="WP_260011930.1">
    <property type="nucleotide sequence ID" value="NZ_JAOALJ010000002.1"/>
</dbReference>
<organism evidence="3 4">
    <name type="scientific">Sedimentimonas flavescens</name>
    <dbReference type="NCBI Taxonomy" id="2851012"/>
    <lineage>
        <taxon>Bacteria</taxon>
        <taxon>Pseudomonadati</taxon>
        <taxon>Pseudomonadota</taxon>
        <taxon>Alphaproteobacteria</taxon>
        <taxon>Rhodobacterales</taxon>
        <taxon>Rhodobacter group</taxon>
        <taxon>Sedimentimonas</taxon>
    </lineage>
</organism>
<name>A0ABT3A0P1_9RHOB</name>
<comment type="caution">
    <text evidence="3">The sequence shown here is derived from an EMBL/GenBank/DDBJ whole genome shotgun (WGS) entry which is preliminary data.</text>
</comment>
<dbReference type="InterPro" id="IPR007730">
    <property type="entry name" value="SPOR-like_dom"/>
</dbReference>
<proteinExistence type="predicted"/>
<dbReference type="PROSITE" id="PS51724">
    <property type="entry name" value="SPOR"/>
    <property type="match status" value="1"/>
</dbReference>
<feature type="compositionally biased region" description="Low complexity" evidence="1">
    <location>
        <begin position="186"/>
        <end position="217"/>
    </location>
</feature>
<feature type="region of interest" description="Disordered" evidence="1">
    <location>
        <begin position="175"/>
        <end position="222"/>
    </location>
</feature>
<feature type="compositionally biased region" description="Low complexity" evidence="1">
    <location>
        <begin position="139"/>
        <end position="156"/>
    </location>
</feature>
<protein>
    <submittedName>
        <fullName evidence="3">SPOR domain-containing protein</fullName>
    </submittedName>
</protein>
<evidence type="ECO:0000313" key="4">
    <source>
        <dbReference type="Proteomes" id="UP001526166"/>
    </source>
</evidence>
<dbReference type="InterPro" id="IPR036680">
    <property type="entry name" value="SPOR-like_sf"/>
</dbReference>
<evidence type="ECO:0000259" key="2">
    <source>
        <dbReference type="PROSITE" id="PS51724"/>
    </source>
</evidence>
<feature type="region of interest" description="Disordered" evidence="1">
    <location>
        <begin position="137"/>
        <end position="156"/>
    </location>
</feature>
<gene>
    <name evidence="3" type="ORF">OE699_12015</name>
</gene>
<dbReference type="Proteomes" id="UP001526166">
    <property type="component" value="Unassembled WGS sequence"/>
</dbReference>
<keyword evidence="4" id="KW-1185">Reference proteome</keyword>
<evidence type="ECO:0000313" key="3">
    <source>
        <dbReference type="EMBL" id="MCV2879573.1"/>
    </source>
</evidence>
<dbReference type="SUPFAM" id="SSF110997">
    <property type="entry name" value="Sporulation related repeat"/>
    <property type="match status" value="1"/>
</dbReference>
<reference evidence="3 4" key="1">
    <citation type="submission" date="2022-10" db="EMBL/GenBank/DDBJ databases">
        <title>Sinirhodobacter sp. nov., isolated from ocean surface sediments.</title>
        <authorList>
            <person name="He W."/>
            <person name="Wang L."/>
            <person name="Zhang D.-F."/>
        </authorList>
    </citation>
    <scope>NUCLEOTIDE SEQUENCE [LARGE SCALE GENOMIC DNA]</scope>
    <source>
        <strain evidence="3 4">WL0115</strain>
    </source>
</reference>
<feature type="domain" description="SPOR" evidence="2">
    <location>
        <begin position="222"/>
        <end position="302"/>
    </location>
</feature>
<accession>A0ABT3A0P1</accession>
<feature type="compositionally biased region" description="Basic and acidic residues" evidence="1">
    <location>
        <begin position="175"/>
        <end position="185"/>
    </location>
</feature>
<dbReference type="EMBL" id="JAOWKW010000009">
    <property type="protein sequence ID" value="MCV2879573.1"/>
    <property type="molecule type" value="Genomic_DNA"/>
</dbReference>
<sequence>MLGTAVALAGCQMGTGADPEEAPADGTPPEAAAVRTVERDVEAPKVFSVEDQGLWDGRPSLGGVWVAHASVKDPERVVVRNLSNGKSVNSALFRRERENPGPKIQVSSDAAAALGMLAGAPAKLSVVALRREEVPVEPAPTATATPSAKPAADVKPVPKPAAAITATAAGAIAKAEADPKAKPAEPAKAATPPKPAAPAKATTAKPEAAATAQAKPATPAPAAPAGKLLVQIGTYSSEANAQRAAGDLLKKGVKDVVIRKEVGAIKTVWRVVVGPVATSAERDKLLAQLKGFGFTDAYAVSK</sequence>
<dbReference type="Gene3D" id="3.30.70.1070">
    <property type="entry name" value="Sporulation related repeat"/>
    <property type="match status" value="1"/>
</dbReference>
<evidence type="ECO:0000256" key="1">
    <source>
        <dbReference type="SAM" id="MobiDB-lite"/>
    </source>
</evidence>